<protein>
    <recommendedName>
        <fullName evidence="4">Copper resistance protein CopD</fullName>
    </recommendedName>
</protein>
<reference evidence="3" key="1">
    <citation type="submission" date="2015-11" db="EMBL/GenBank/DDBJ databases">
        <authorList>
            <person name="Anvar S.Y."/>
        </authorList>
    </citation>
    <scope>NUCLEOTIDE SEQUENCE [LARGE SCALE GENOMIC DNA]</scope>
</reference>
<keyword evidence="1" id="KW-1133">Transmembrane helix</keyword>
<evidence type="ECO:0000313" key="2">
    <source>
        <dbReference type="EMBL" id="CUU40349.1"/>
    </source>
</evidence>
<feature type="transmembrane region" description="Helical" evidence="1">
    <location>
        <begin position="93"/>
        <end position="115"/>
    </location>
</feature>
<feature type="transmembrane region" description="Helical" evidence="1">
    <location>
        <begin position="58"/>
        <end position="81"/>
    </location>
</feature>
<dbReference type="Proteomes" id="UP000064525">
    <property type="component" value="Chromosome I"/>
</dbReference>
<keyword evidence="1" id="KW-0812">Transmembrane</keyword>
<evidence type="ECO:0008006" key="4">
    <source>
        <dbReference type="Google" id="ProtNLM"/>
    </source>
</evidence>
<dbReference type="InterPro" id="IPR007418">
    <property type="entry name" value="DUF474"/>
</dbReference>
<feature type="transmembrane region" description="Helical" evidence="1">
    <location>
        <begin position="127"/>
        <end position="147"/>
    </location>
</feature>
<organism evidence="2 3">
    <name type="scientific">Helicobacter typhlonius</name>
    <dbReference type="NCBI Taxonomy" id="76936"/>
    <lineage>
        <taxon>Bacteria</taxon>
        <taxon>Pseudomonadati</taxon>
        <taxon>Campylobacterota</taxon>
        <taxon>Epsilonproteobacteria</taxon>
        <taxon>Campylobacterales</taxon>
        <taxon>Helicobacteraceae</taxon>
        <taxon>Helicobacter</taxon>
    </lineage>
</organism>
<accession>A0A0S4PVT3</accession>
<name>A0A0S4PVT3_9HELI</name>
<proteinExistence type="predicted"/>
<dbReference type="AlphaFoldDB" id="A0A0S4PVT3"/>
<evidence type="ECO:0000256" key="1">
    <source>
        <dbReference type="SAM" id="Phobius"/>
    </source>
</evidence>
<dbReference type="EMBL" id="LN907858">
    <property type="protein sequence ID" value="CUU40349.1"/>
    <property type="molecule type" value="Genomic_DNA"/>
</dbReference>
<gene>
    <name evidence="2" type="ORF">BN2458_PEG1466</name>
</gene>
<dbReference type="PIRSF" id="PIRSF015875">
    <property type="entry name" value="UCP015875"/>
    <property type="match status" value="1"/>
</dbReference>
<dbReference type="KEGG" id="hty:BN2458_PEG1466"/>
<sequence>MGGFVEALYPYFLTLHLLCVIIFLGYIFTDVVLLTPLRRILGDEIADKVFGVISKRGVKIMPLCLLFLVLTGGAMISRYIGGNQGFFETSFQIFLLIKMCLAFAIVLMVVISLSCKFLGLKNPLAKVIHPIALFLGLFIVLLAKVAFYV</sequence>
<feature type="transmembrane region" description="Helical" evidence="1">
    <location>
        <begin position="12"/>
        <end position="37"/>
    </location>
</feature>
<dbReference type="PATRIC" id="fig|76936.10.peg.1431"/>
<keyword evidence="1" id="KW-0472">Membrane</keyword>
<evidence type="ECO:0000313" key="3">
    <source>
        <dbReference type="Proteomes" id="UP000064525"/>
    </source>
</evidence>